<name>A0A6G9YCL3_9NOCA</name>
<evidence type="ECO:0000256" key="1">
    <source>
        <dbReference type="ARBA" id="ARBA00022679"/>
    </source>
</evidence>
<dbReference type="CDD" id="cd05403">
    <property type="entry name" value="NT_KNTase_like"/>
    <property type="match status" value="1"/>
</dbReference>
<evidence type="ECO:0000259" key="2">
    <source>
        <dbReference type="Pfam" id="PF13427"/>
    </source>
</evidence>
<dbReference type="InterPro" id="IPR025184">
    <property type="entry name" value="AadA_C"/>
</dbReference>
<proteinExistence type="predicted"/>
<dbReference type="SUPFAM" id="SSF81301">
    <property type="entry name" value="Nucleotidyltransferase"/>
    <property type="match status" value="1"/>
</dbReference>
<gene>
    <name evidence="3" type="ORF">F5544_14610</name>
</gene>
<dbReference type="EMBL" id="CP046172">
    <property type="protein sequence ID" value="QIS10807.1"/>
    <property type="molecule type" value="Genomic_DNA"/>
</dbReference>
<accession>A0A6G9YCL3</accession>
<dbReference type="KEGG" id="nah:F5544_14610"/>
<sequence length="254" mass="27088">MDAASDRYAGDLASAMAAVFGSRLVGVYLHGSAVLGGFDARRSDIDVLVVCANSLTVAERSAVAVGLSEERLPCPAHGLELSVVTLPVTRHPTALPRFELHVTTAPDDSKVVDGHEHAGDPDLVLHFAVCRQAGRRIGSGRPASEVFAPVATELVLAQLVRELRWAAEHAAGEYAVLNACRAWRFAVDSTLVSKIDGGRWAMDRVPQPDRELIRTALNRQRCLPAAELSPSAVEQFVHQTLARVTSGSTCGPIA</sequence>
<dbReference type="InterPro" id="IPR043519">
    <property type="entry name" value="NT_sf"/>
</dbReference>
<reference evidence="3 4" key="1">
    <citation type="journal article" date="2019" name="ACS Chem. Biol.">
        <title>Identification and Mobilization of a Cryptic Antibiotic Biosynthesis Gene Locus from a Human-Pathogenic Nocardia Isolate.</title>
        <authorList>
            <person name="Herisse M."/>
            <person name="Ishida K."/>
            <person name="Porter J.L."/>
            <person name="Howden B."/>
            <person name="Hertweck C."/>
            <person name="Stinear T.P."/>
            <person name="Pidot S.J."/>
        </authorList>
    </citation>
    <scope>NUCLEOTIDE SEQUENCE [LARGE SCALE GENOMIC DNA]</scope>
    <source>
        <strain evidence="3 4">AUSMDU00012717</strain>
    </source>
</reference>
<dbReference type="AlphaFoldDB" id="A0A6G9YCL3"/>
<evidence type="ECO:0000313" key="3">
    <source>
        <dbReference type="EMBL" id="QIS10807.1"/>
    </source>
</evidence>
<protein>
    <submittedName>
        <fullName evidence="3">DUF4111 domain-containing protein</fullName>
    </submittedName>
</protein>
<organism evidence="3 4">
    <name type="scientific">Nocardia arthritidis</name>
    <dbReference type="NCBI Taxonomy" id="228602"/>
    <lineage>
        <taxon>Bacteria</taxon>
        <taxon>Bacillati</taxon>
        <taxon>Actinomycetota</taxon>
        <taxon>Actinomycetes</taxon>
        <taxon>Mycobacteriales</taxon>
        <taxon>Nocardiaceae</taxon>
        <taxon>Nocardia</taxon>
    </lineage>
</organism>
<keyword evidence="1" id="KW-0808">Transferase</keyword>
<evidence type="ECO:0000313" key="4">
    <source>
        <dbReference type="Proteomes" id="UP000503540"/>
    </source>
</evidence>
<dbReference type="Proteomes" id="UP000503540">
    <property type="component" value="Chromosome"/>
</dbReference>
<keyword evidence="4" id="KW-1185">Reference proteome</keyword>
<dbReference type="GO" id="GO:0016740">
    <property type="term" value="F:transferase activity"/>
    <property type="evidence" value="ECO:0007669"/>
    <property type="project" value="UniProtKB-KW"/>
</dbReference>
<dbReference type="Gene3D" id="3.30.460.10">
    <property type="entry name" value="Beta Polymerase, domain 2"/>
    <property type="match status" value="1"/>
</dbReference>
<feature type="domain" description="Adenylyltransferase AadA C-terminal" evidence="2">
    <location>
        <begin position="146"/>
        <end position="242"/>
    </location>
</feature>
<dbReference type="Pfam" id="PF13427">
    <property type="entry name" value="AadA_C"/>
    <property type="match status" value="1"/>
</dbReference>